<evidence type="ECO:0000313" key="2">
    <source>
        <dbReference type="EMBL" id="KAF6422838.1"/>
    </source>
</evidence>
<feature type="compositionally biased region" description="Polar residues" evidence="1">
    <location>
        <begin position="118"/>
        <end position="140"/>
    </location>
</feature>
<dbReference type="Proteomes" id="UP000593571">
    <property type="component" value="Unassembled WGS sequence"/>
</dbReference>
<sequence length="151" mass="16275">MRPAGIKLLIRPSPPRSQPRLPRFACRFQAAWRPGRGILENRCGKLTSGAANFTFHSPSAIYLLLSTFKSPQIAALCILPCILVGQTGWSVPTPPHSEPTLREGFEQVAMRGKGGSGDSSTRTKAQSWGCSTGSGDKNNPFSLLLCHPEDA</sequence>
<accession>A0A7J8DI29</accession>
<organism evidence="2 3">
    <name type="scientific">Rousettus aegyptiacus</name>
    <name type="common">Egyptian fruit bat</name>
    <name type="synonym">Pteropus aegyptiacus</name>
    <dbReference type="NCBI Taxonomy" id="9407"/>
    <lineage>
        <taxon>Eukaryota</taxon>
        <taxon>Metazoa</taxon>
        <taxon>Chordata</taxon>
        <taxon>Craniata</taxon>
        <taxon>Vertebrata</taxon>
        <taxon>Euteleostomi</taxon>
        <taxon>Mammalia</taxon>
        <taxon>Eutheria</taxon>
        <taxon>Laurasiatheria</taxon>
        <taxon>Chiroptera</taxon>
        <taxon>Yinpterochiroptera</taxon>
        <taxon>Pteropodoidea</taxon>
        <taxon>Pteropodidae</taxon>
        <taxon>Rousettinae</taxon>
        <taxon>Rousettus</taxon>
    </lineage>
</organism>
<evidence type="ECO:0000313" key="3">
    <source>
        <dbReference type="Proteomes" id="UP000593571"/>
    </source>
</evidence>
<name>A0A7J8DI29_ROUAE</name>
<gene>
    <name evidence="2" type="ORF">HJG63_008635</name>
</gene>
<dbReference type="AlphaFoldDB" id="A0A7J8DI29"/>
<feature type="region of interest" description="Disordered" evidence="1">
    <location>
        <begin position="110"/>
        <end position="140"/>
    </location>
</feature>
<dbReference type="EMBL" id="JACASE010000012">
    <property type="protein sequence ID" value="KAF6422838.1"/>
    <property type="molecule type" value="Genomic_DNA"/>
</dbReference>
<proteinExistence type="predicted"/>
<comment type="caution">
    <text evidence="2">The sequence shown here is derived from an EMBL/GenBank/DDBJ whole genome shotgun (WGS) entry which is preliminary data.</text>
</comment>
<reference evidence="2 3" key="1">
    <citation type="journal article" date="2020" name="Nature">
        <title>Six reference-quality genomes reveal evolution of bat adaptations.</title>
        <authorList>
            <person name="Jebb D."/>
            <person name="Huang Z."/>
            <person name="Pippel M."/>
            <person name="Hughes G.M."/>
            <person name="Lavrichenko K."/>
            <person name="Devanna P."/>
            <person name="Winkler S."/>
            <person name="Jermiin L.S."/>
            <person name="Skirmuntt E.C."/>
            <person name="Katzourakis A."/>
            <person name="Burkitt-Gray L."/>
            <person name="Ray D.A."/>
            <person name="Sullivan K.A.M."/>
            <person name="Roscito J.G."/>
            <person name="Kirilenko B.M."/>
            <person name="Davalos L.M."/>
            <person name="Corthals A.P."/>
            <person name="Power M.L."/>
            <person name="Jones G."/>
            <person name="Ransome R.D."/>
            <person name="Dechmann D.K.N."/>
            <person name="Locatelli A.G."/>
            <person name="Puechmaille S.J."/>
            <person name="Fedrigo O."/>
            <person name="Jarvis E.D."/>
            <person name="Hiller M."/>
            <person name="Vernes S.C."/>
            <person name="Myers E.W."/>
            <person name="Teeling E.C."/>
        </authorList>
    </citation>
    <scope>NUCLEOTIDE SEQUENCE [LARGE SCALE GENOMIC DNA]</scope>
    <source>
        <strain evidence="2">MRouAeg1</strain>
        <tissue evidence="2">Muscle</tissue>
    </source>
</reference>
<evidence type="ECO:0000256" key="1">
    <source>
        <dbReference type="SAM" id="MobiDB-lite"/>
    </source>
</evidence>
<protein>
    <submittedName>
        <fullName evidence="2">Uncharacterized protein</fullName>
    </submittedName>
</protein>
<keyword evidence="3" id="KW-1185">Reference proteome</keyword>